<protein>
    <submittedName>
        <fullName evidence="2">NmrA family transcriptional regulator</fullName>
    </submittedName>
</protein>
<dbReference type="PANTHER" id="PTHR43162:SF1">
    <property type="entry name" value="PRESTALK A DIFFERENTIATION PROTEIN A"/>
    <property type="match status" value="1"/>
</dbReference>
<dbReference type="Gene3D" id="3.40.50.720">
    <property type="entry name" value="NAD(P)-binding Rossmann-like Domain"/>
    <property type="match status" value="1"/>
</dbReference>
<name>A0A5S4F8F9_9ACTN</name>
<dbReference type="InterPro" id="IPR016040">
    <property type="entry name" value="NAD(P)-bd_dom"/>
</dbReference>
<dbReference type="Proteomes" id="UP000306628">
    <property type="component" value="Unassembled WGS sequence"/>
</dbReference>
<evidence type="ECO:0000313" key="3">
    <source>
        <dbReference type="Proteomes" id="UP000306628"/>
    </source>
</evidence>
<dbReference type="InterPro" id="IPR051604">
    <property type="entry name" value="Ergot_Alk_Oxidoreductase"/>
</dbReference>
<evidence type="ECO:0000259" key="1">
    <source>
        <dbReference type="Pfam" id="PF13460"/>
    </source>
</evidence>
<evidence type="ECO:0000313" key="2">
    <source>
        <dbReference type="EMBL" id="TMR12615.1"/>
    </source>
</evidence>
<dbReference type="InterPro" id="IPR036291">
    <property type="entry name" value="NAD(P)-bd_dom_sf"/>
</dbReference>
<dbReference type="RefSeq" id="WP_138698405.1">
    <property type="nucleotide sequence ID" value="NZ_JBHSAZ010000010.1"/>
</dbReference>
<dbReference type="OrthoDB" id="4632815at2"/>
<accession>A0A5S4F8F9</accession>
<comment type="caution">
    <text evidence="2">The sequence shown here is derived from an EMBL/GenBank/DDBJ whole genome shotgun (WGS) entry which is preliminary data.</text>
</comment>
<reference evidence="2 3" key="1">
    <citation type="submission" date="2019-05" db="EMBL/GenBank/DDBJ databases">
        <title>Draft genome sequence of Nonomuraea zeae DSM 100528.</title>
        <authorList>
            <person name="Saricaoglu S."/>
            <person name="Isik K."/>
        </authorList>
    </citation>
    <scope>NUCLEOTIDE SEQUENCE [LARGE SCALE GENOMIC DNA]</scope>
    <source>
        <strain evidence="2 3">DSM 100528</strain>
    </source>
</reference>
<dbReference type="Gene3D" id="3.90.25.10">
    <property type="entry name" value="UDP-galactose 4-epimerase, domain 1"/>
    <property type="match status" value="1"/>
</dbReference>
<feature type="domain" description="NAD(P)-binding" evidence="1">
    <location>
        <begin position="9"/>
        <end position="150"/>
    </location>
</feature>
<dbReference type="PANTHER" id="PTHR43162">
    <property type="match status" value="1"/>
</dbReference>
<keyword evidence="3" id="KW-1185">Reference proteome</keyword>
<dbReference type="Pfam" id="PF13460">
    <property type="entry name" value="NAD_binding_10"/>
    <property type="match status" value="1"/>
</dbReference>
<dbReference type="SUPFAM" id="SSF51735">
    <property type="entry name" value="NAD(P)-binding Rossmann-fold domains"/>
    <property type="match status" value="1"/>
</dbReference>
<dbReference type="AlphaFoldDB" id="A0A5S4F8F9"/>
<dbReference type="EMBL" id="VCKX01000444">
    <property type="protein sequence ID" value="TMR12615.1"/>
    <property type="molecule type" value="Genomic_DNA"/>
</dbReference>
<sequence>MDIAITAPSGNVGRFLVGHLVRAGVRPRLLSRHLDQARATWGDLVDAREVDLRDAQAVTEATRGIDALFLVVPPGEADDPVAAYAAVGEIVAAAVAENRIPRTVLLSSMGAELRKGAGEIDGLARVEEALDRVAGGTGLAVTHLRCGYFFSNLLFELDGIRSGSVDVIRPTDEPFPWVAPADIAGVAASLLLRPGWSGRRVQAVHGPQDLSWDDALAVVGEVLGRAVTARRIDDDAMRATLVGAGLSQAQVEAIMGMSTGLREGFVAEQPRSPVTTTDTTLGAWAWAELRPAIEESG</sequence>
<gene>
    <name evidence="2" type="ORF">ETD85_58260</name>
</gene>
<organism evidence="2 3">
    <name type="scientific">Nonomuraea zeae</name>
    <dbReference type="NCBI Taxonomy" id="1642303"/>
    <lineage>
        <taxon>Bacteria</taxon>
        <taxon>Bacillati</taxon>
        <taxon>Actinomycetota</taxon>
        <taxon>Actinomycetes</taxon>
        <taxon>Streptosporangiales</taxon>
        <taxon>Streptosporangiaceae</taxon>
        <taxon>Nonomuraea</taxon>
    </lineage>
</organism>
<proteinExistence type="predicted"/>